<name>A0A1V4ILI3_9CLOT</name>
<dbReference type="PROSITE" id="PS51163">
    <property type="entry name" value="YRDC"/>
    <property type="match status" value="1"/>
</dbReference>
<dbReference type="GO" id="GO:0008270">
    <property type="term" value="F:zinc ion binding"/>
    <property type="evidence" value="ECO:0007669"/>
    <property type="project" value="UniProtKB-KW"/>
</dbReference>
<dbReference type="InterPro" id="IPR006070">
    <property type="entry name" value="Sua5-like_dom"/>
</dbReference>
<dbReference type="GO" id="GO:0051604">
    <property type="term" value="P:protein maturation"/>
    <property type="evidence" value="ECO:0007669"/>
    <property type="project" value="TreeGrafter"/>
</dbReference>
<keyword evidence="4" id="KW-0436">Ligase</keyword>
<evidence type="ECO:0000256" key="6">
    <source>
        <dbReference type="ARBA" id="ARBA00022771"/>
    </source>
</evidence>
<evidence type="ECO:0000259" key="12">
    <source>
        <dbReference type="PROSITE" id="PS51160"/>
    </source>
</evidence>
<organism evidence="14 15">
    <name type="scientific">Clostridium chromiireducens</name>
    <dbReference type="NCBI Taxonomy" id="225345"/>
    <lineage>
        <taxon>Bacteria</taxon>
        <taxon>Bacillati</taxon>
        <taxon>Bacillota</taxon>
        <taxon>Clostridia</taxon>
        <taxon>Eubacteriales</taxon>
        <taxon>Clostridiaceae</taxon>
        <taxon>Clostridium</taxon>
    </lineage>
</organism>
<comment type="similarity">
    <text evidence="2">Belongs to the acylphosphatase family.</text>
</comment>
<comment type="catalytic activity">
    <reaction evidence="8 11">
        <text>an acyl phosphate + H2O = a carboxylate + phosphate + H(+)</text>
        <dbReference type="Rhea" id="RHEA:14965"/>
        <dbReference type="ChEBI" id="CHEBI:15377"/>
        <dbReference type="ChEBI" id="CHEBI:15378"/>
        <dbReference type="ChEBI" id="CHEBI:29067"/>
        <dbReference type="ChEBI" id="CHEBI:43474"/>
        <dbReference type="ChEBI" id="CHEBI:59918"/>
        <dbReference type="EC" id="3.6.1.7"/>
    </reaction>
</comment>
<evidence type="ECO:0000256" key="11">
    <source>
        <dbReference type="PROSITE-ProRule" id="PRU00520"/>
    </source>
</evidence>
<comment type="similarity">
    <text evidence="3 10">Belongs to the carbamoyltransferase HypF family.</text>
</comment>
<dbReference type="Pfam" id="PF22521">
    <property type="entry name" value="HypF_C_2"/>
    <property type="match status" value="1"/>
</dbReference>
<keyword evidence="14" id="KW-0808">Transferase</keyword>
<dbReference type="InterPro" id="IPR036046">
    <property type="entry name" value="Acylphosphatase-like_dom_sf"/>
</dbReference>
<dbReference type="SUPFAM" id="SSF55821">
    <property type="entry name" value="YrdC/RibB"/>
    <property type="match status" value="1"/>
</dbReference>
<evidence type="ECO:0000256" key="7">
    <source>
        <dbReference type="ARBA" id="ARBA00022833"/>
    </source>
</evidence>
<dbReference type="STRING" id="225345.CLCHR_28300"/>
<keyword evidence="11" id="KW-0378">Hydrolase</keyword>
<protein>
    <recommendedName>
        <fullName evidence="10">Carbamoyltransferase</fullName>
        <ecNumber evidence="10">6.2.-.-</ecNumber>
    </recommendedName>
</protein>
<dbReference type="Pfam" id="PF01300">
    <property type="entry name" value="Sua5_yciO_yrdC"/>
    <property type="match status" value="1"/>
</dbReference>
<feature type="active site" evidence="11">
    <location>
        <position position="38"/>
    </location>
</feature>
<evidence type="ECO:0000313" key="14">
    <source>
        <dbReference type="EMBL" id="OPJ60704.1"/>
    </source>
</evidence>
<dbReference type="RefSeq" id="WP_139376240.1">
    <property type="nucleotide sequence ID" value="NZ_MZGT01000037.1"/>
</dbReference>
<dbReference type="PANTHER" id="PTHR42959">
    <property type="entry name" value="CARBAMOYLTRANSFERASE"/>
    <property type="match status" value="1"/>
</dbReference>
<dbReference type="FunFam" id="3.30.420.40:FF:000124">
    <property type="entry name" value="Carbamoyltransferase HypF"/>
    <property type="match status" value="1"/>
</dbReference>
<evidence type="ECO:0000256" key="3">
    <source>
        <dbReference type="ARBA" id="ARBA00008097"/>
    </source>
</evidence>
<dbReference type="InterPro" id="IPR041440">
    <property type="entry name" value="HypF_C"/>
</dbReference>
<feature type="domain" description="YrdC-like" evidence="13">
    <location>
        <begin position="224"/>
        <end position="409"/>
    </location>
</feature>
<feature type="active site" evidence="11">
    <location>
        <position position="20"/>
    </location>
</feature>
<dbReference type="Pfam" id="PF07503">
    <property type="entry name" value="zf-HYPF"/>
    <property type="match status" value="2"/>
</dbReference>
<dbReference type="Gene3D" id="3.90.870.50">
    <property type="match status" value="1"/>
</dbReference>
<evidence type="ECO:0000256" key="10">
    <source>
        <dbReference type="PIRNR" id="PIRNR006256"/>
    </source>
</evidence>
<dbReference type="PANTHER" id="PTHR42959:SF1">
    <property type="entry name" value="CARBAMOYLTRANSFERASE HYPF"/>
    <property type="match status" value="1"/>
</dbReference>
<dbReference type="Gene3D" id="3.30.110.120">
    <property type="match status" value="1"/>
</dbReference>
<dbReference type="InterPro" id="IPR051060">
    <property type="entry name" value="Carbamoyltrans_HypF-like"/>
</dbReference>
<dbReference type="GO" id="GO:0003725">
    <property type="term" value="F:double-stranded RNA binding"/>
    <property type="evidence" value="ECO:0007669"/>
    <property type="project" value="InterPro"/>
</dbReference>
<dbReference type="SUPFAM" id="SSF54975">
    <property type="entry name" value="Acylphosphatase/BLUF domain-like"/>
    <property type="match status" value="1"/>
</dbReference>
<dbReference type="PROSITE" id="PS51160">
    <property type="entry name" value="ACYLPHOSPHATASE_3"/>
    <property type="match status" value="1"/>
</dbReference>
<gene>
    <name evidence="14" type="primary">hypF</name>
    <name evidence="14" type="ORF">CLCHR_28300</name>
</gene>
<dbReference type="InterPro" id="IPR004421">
    <property type="entry name" value="Carbamoyltransferase_HypF"/>
</dbReference>
<dbReference type="EC" id="6.2.-.-" evidence="10"/>
<dbReference type="Gene3D" id="3.30.420.40">
    <property type="match status" value="1"/>
</dbReference>
<evidence type="ECO:0000256" key="1">
    <source>
        <dbReference type="ARBA" id="ARBA00004711"/>
    </source>
</evidence>
<proteinExistence type="inferred from homology"/>
<dbReference type="UniPathway" id="UPA00335"/>
<dbReference type="GO" id="GO:0016874">
    <property type="term" value="F:ligase activity"/>
    <property type="evidence" value="ECO:0007669"/>
    <property type="project" value="UniProtKB-UniRule"/>
</dbReference>
<evidence type="ECO:0000259" key="13">
    <source>
        <dbReference type="PROSITE" id="PS51163"/>
    </source>
</evidence>
<dbReference type="NCBIfam" id="TIGR00143">
    <property type="entry name" value="hypF"/>
    <property type="match status" value="1"/>
</dbReference>
<keyword evidence="7" id="KW-0862">Zinc</keyword>
<evidence type="ECO:0000256" key="9">
    <source>
        <dbReference type="ARBA" id="ARBA00048220"/>
    </source>
</evidence>
<reference evidence="14 15" key="1">
    <citation type="submission" date="2017-03" db="EMBL/GenBank/DDBJ databases">
        <title>Genome sequence of Clostridium chromiireducens DSM 23318.</title>
        <authorList>
            <person name="Poehlein A."/>
            <person name="Daniel R."/>
        </authorList>
    </citation>
    <scope>NUCLEOTIDE SEQUENCE [LARGE SCALE GENOMIC DNA]</scope>
    <source>
        <strain evidence="14 15">DSM 23318</strain>
    </source>
</reference>
<feature type="domain" description="Acylphosphatase-like" evidence="12">
    <location>
        <begin position="5"/>
        <end position="91"/>
    </location>
</feature>
<dbReference type="PIRSF" id="PIRSF006256">
    <property type="entry name" value="CMPcnvr_hdrg_mat"/>
    <property type="match status" value="1"/>
</dbReference>
<keyword evidence="5" id="KW-0479">Metal-binding</keyword>
<dbReference type="InterPro" id="IPR017968">
    <property type="entry name" value="Acylphosphatase_CS"/>
</dbReference>
<evidence type="ECO:0000313" key="15">
    <source>
        <dbReference type="Proteomes" id="UP000191056"/>
    </source>
</evidence>
<dbReference type="GO" id="GO:0016743">
    <property type="term" value="F:carboxyl- or carbamoyltransferase activity"/>
    <property type="evidence" value="ECO:0007669"/>
    <property type="project" value="UniProtKB-UniRule"/>
</dbReference>
<dbReference type="Pfam" id="PF00708">
    <property type="entry name" value="Acylphosphatase"/>
    <property type="match status" value="1"/>
</dbReference>
<evidence type="ECO:0000256" key="2">
    <source>
        <dbReference type="ARBA" id="ARBA00005614"/>
    </source>
</evidence>
<dbReference type="InterPro" id="IPR001792">
    <property type="entry name" value="Acylphosphatase-like_dom"/>
</dbReference>
<evidence type="ECO:0000256" key="4">
    <source>
        <dbReference type="ARBA" id="ARBA00022598"/>
    </source>
</evidence>
<keyword evidence="15" id="KW-1185">Reference proteome</keyword>
<dbReference type="EMBL" id="MZGT01000037">
    <property type="protein sequence ID" value="OPJ60704.1"/>
    <property type="molecule type" value="Genomic_DNA"/>
</dbReference>
<dbReference type="InterPro" id="IPR017945">
    <property type="entry name" value="DHBP_synth_RibB-like_a/b_dom"/>
</dbReference>
<evidence type="ECO:0000256" key="5">
    <source>
        <dbReference type="ARBA" id="ARBA00022723"/>
    </source>
</evidence>
<dbReference type="Gene3D" id="3.30.420.360">
    <property type="match status" value="1"/>
</dbReference>
<comment type="caution">
    <text evidence="14">The sequence shown here is derived from an EMBL/GenBank/DDBJ whole genome shotgun (WGS) entry which is preliminary data.</text>
</comment>
<evidence type="ECO:0000256" key="8">
    <source>
        <dbReference type="ARBA" id="ARBA00047645"/>
    </source>
</evidence>
<dbReference type="InterPro" id="IPR011125">
    <property type="entry name" value="Znf_HypF"/>
</dbReference>
<dbReference type="InterPro" id="IPR055128">
    <property type="entry name" value="HypF_C_2"/>
</dbReference>
<dbReference type="GO" id="GO:0003998">
    <property type="term" value="F:acylphosphatase activity"/>
    <property type="evidence" value="ECO:0007669"/>
    <property type="project" value="UniProtKB-EC"/>
</dbReference>
<dbReference type="Proteomes" id="UP000191056">
    <property type="component" value="Unassembled WGS sequence"/>
</dbReference>
<comment type="catalytic activity">
    <reaction evidence="9">
        <text>C-terminal L-cysteinyl-[HypE protein] + carbamoyl phosphate + ATP + H2O = C-terminal S-carboxamide-L-cysteinyl-[HypE protein] + AMP + phosphate + diphosphate + H(+)</text>
        <dbReference type="Rhea" id="RHEA:55636"/>
        <dbReference type="Rhea" id="RHEA-COMP:14247"/>
        <dbReference type="Rhea" id="RHEA-COMP:14392"/>
        <dbReference type="ChEBI" id="CHEBI:15377"/>
        <dbReference type="ChEBI" id="CHEBI:15378"/>
        <dbReference type="ChEBI" id="CHEBI:30616"/>
        <dbReference type="ChEBI" id="CHEBI:33019"/>
        <dbReference type="ChEBI" id="CHEBI:43474"/>
        <dbReference type="ChEBI" id="CHEBI:58228"/>
        <dbReference type="ChEBI" id="CHEBI:76913"/>
        <dbReference type="ChEBI" id="CHEBI:139126"/>
        <dbReference type="ChEBI" id="CHEBI:456215"/>
    </reaction>
</comment>
<comment type="pathway">
    <text evidence="1">Protein modification; [NiFe] hydrogenase maturation.</text>
</comment>
<dbReference type="OrthoDB" id="9808093at2"/>
<dbReference type="PROSITE" id="PS00150">
    <property type="entry name" value="ACYLPHOSPHATASE_1"/>
    <property type="match status" value="1"/>
</dbReference>
<sequence>MKIKRLFIKVEGIVQGVGFRPFVYNTAVLNNLKGWVNNTSEGVFIDIEGYDDNLDNFLNELRLNPPPLSRVEKINIVEKNPFNFHNFEIKESLEHLDKITLISPDISICKDCREDILDPNNRRYFYPFTNCTNCGPRYSIIRQIPYDRNKTTMEIFEMCPECTEEYNNPLNRRFHAQPNACHNCGPHIYLTDSKGVDIPLTDIIDNNQELNKLHSTNNEAYINEKIIAWTQKKLKEGFIFAVKGLTGFHLVCDGENSSAVDLLRKRKHRPDKPFAVMVKDINRAKKYCTVNAKEEELLSGIRKPIVLLNKLNNYSLPETLAPNQNTLGVMLPFTPLHELLFLNDLNVLVMTSANVRGLPLEYINDNAVDHLSDVVDYFLMHDRDIFIPVDDSVSKVVLGRERVIRRARGYAPEPINFKTVAPILACGSNMKNTICISKDNFLFLSPHNGDLENLETYEHYKNNIDHLENIFSSNPEYIVSDMHPSYYSTQYAQSCDTELIQVQHHHAHIVSCMIGNKLSSKVIGLSFDGTGYGTDGKIWGSEFLICDYENFHRAAHLDYVMMPGGDAAILEPWRMGASYLYHSKPEEITYISDFYGNKADILLKMIDKNINCVETSSMGRFFDAVSSILDICQKVTYEGQASMELEALINNNDNDSSYDYYIFNKDNELIIDTIPIINSVVNDLRAGTSKNMIAQRFHNTVISFSVDICKRLRILHNINDVALSGGVFQNNYIFVGLVNALETQGFNVYSHSIIPTNDGGIALGQLVIADAKLKSNKNY</sequence>
<accession>A0A1V4ILI3</accession>
<dbReference type="Pfam" id="PF17788">
    <property type="entry name" value="HypF_C"/>
    <property type="match status" value="1"/>
</dbReference>
<dbReference type="AlphaFoldDB" id="A0A1V4ILI3"/>
<keyword evidence="6" id="KW-0863">Zinc-finger</keyword>